<keyword evidence="1" id="KW-0472">Membrane</keyword>
<accession>A0A1Y6K3Q5</accession>
<gene>
    <name evidence="3" type="ORF">CFX1CAM_0421</name>
</gene>
<evidence type="ECO:0000313" key="3">
    <source>
        <dbReference type="EMBL" id="SMX53487.1"/>
    </source>
</evidence>
<keyword evidence="4" id="KW-1185">Reference proteome</keyword>
<dbReference type="KEGG" id="abat:CFX1CAM_0421"/>
<name>A0A1Y6K3Q5_9CHLR</name>
<dbReference type="SUPFAM" id="SSF49879">
    <property type="entry name" value="SMAD/FHA domain"/>
    <property type="match status" value="1"/>
</dbReference>
<feature type="domain" description="FHA" evidence="2">
    <location>
        <begin position="508"/>
        <end position="558"/>
    </location>
</feature>
<dbReference type="InterPro" id="IPR008984">
    <property type="entry name" value="SMAD_FHA_dom_sf"/>
</dbReference>
<proteinExistence type="predicted"/>
<dbReference type="Proteomes" id="UP000195514">
    <property type="component" value="Chromosome I"/>
</dbReference>
<dbReference type="InterPro" id="IPR000253">
    <property type="entry name" value="FHA_dom"/>
</dbReference>
<dbReference type="CDD" id="cd00060">
    <property type="entry name" value="FHA"/>
    <property type="match status" value="1"/>
</dbReference>
<dbReference type="SMART" id="SM00240">
    <property type="entry name" value="FHA"/>
    <property type="match status" value="1"/>
</dbReference>
<dbReference type="AlphaFoldDB" id="A0A1Y6K3Q5"/>
<evidence type="ECO:0000259" key="2">
    <source>
        <dbReference type="PROSITE" id="PS50006"/>
    </source>
</evidence>
<organism evidence="3 4">
    <name type="scientific">Candidatus Brevifilum fermentans</name>
    <dbReference type="NCBI Taxonomy" id="1986204"/>
    <lineage>
        <taxon>Bacteria</taxon>
        <taxon>Bacillati</taxon>
        <taxon>Chloroflexota</taxon>
        <taxon>Anaerolineae</taxon>
        <taxon>Anaerolineales</taxon>
        <taxon>Anaerolineaceae</taxon>
        <taxon>Candidatus Brevifilum</taxon>
    </lineage>
</organism>
<reference evidence="4" key="1">
    <citation type="submission" date="2017-05" db="EMBL/GenBank/DDBJ databases">
        <authorList>
            <person name="Kirkegaard R."/>
            <person name="Mcilroy J S."/>
        </authorList>
    </citation>
    <scope>NUCLEOTIDE SEQUENCE [LARGE SCALE GENOMIC DNA]</scope>
</reference>
<evidence type="ECO:0000256" key="1">
    <source>
        <dbReference type="SAM" id="Phobius"/>
    </source>
</evidence>
<keyword evidence="1" id="KW-0812">Transmembrane</keyword>
<keyword evidence="1" id="KW-1133">Transmembrane helix</keyword>
<protein>
    <recommendedName>
        <fullName evidence="2">FHA domain-containing protein</fullName>
    </recommendedName>
</protein>
<dbReference type="Pfam" id="PF00498">
    <property type="entry name" value="FHA"/>
    <property type="match status" value="1"/>
</dbReference>
<sequence length="599" mass="66568">MFRVGFSLPMRVQAQVGDTLIVLPPDTSDFPLLSTQIKPKFFPRAAVTPLQREALTVLEDGRRVEVISLEKRRGGVHFTLAINGDRRLDVRDVNGESPYHRIQLAFSDWALGRRLSSEDTLSLVVQEGPLISNSHDRQAWVETLQNYQPNFRSMTPDLVSLELALRLSEERVVPFGVDKALLYITPPPTPEEITPLLTLAETARTAEIQVYVWMLGEEFFLNNDQGRALINLANATGGEFFHFTGVGAPPDPERYFEDIGVYYDLSFVSGIRQEGTYAIRVETADGALHGESSEFYLNVHAPKPILISPPATITRSAPQNWDENLESLLPRSVAIEFMLEFPDGYPRDLSFSRLFVDGQMVDERTEAPFELLTWDLSAVEKTGEYVIQVGVEDTLGLSGETILTPIRVELSLPETEPPQPVQRIGLILVWVVLAGAALILVVWGVLNFFRSAFVQRLFNKLFSSRSISTAEKSPETGDQGGPFATLLPLESGISGWKQAAIQIMQARTVIGSDPERASLLLSGDTIDGLHARLQVEQGTFWLMDCGSRCGTWINYNPIGNQPVELHPGDLIHIGSAGFRFTIMDMESPPGATIEKYKLE</sequence>
<dbReference type="Gene3D" id="2.60.200.20">
    <property type="match status" value="1"/>
</dbReference>
<dbReference type="PROSITE" id="PS50006">
    <property type="entry name" value="FHA_DOMAIN"/>
    <property type="match status" value="1"/>
</dbReference>
<feature type="transmembrane region" description="Helical" evidence="1">
    <location>
        <begin position="427"/>
        <end position="449"/>
    </location>
</feature>
<dbReference type="EMBL" id="LT859958">
    <property type="protein sequence ID" value="SMX53487.1"/>
    <property type="molecule type" value="Genomic_DNA"/>
</dbReference>
<evidence type="ECO:0000313" key="4">
    <source>
        <dbReference type="Proteomes" id="UP000195514"/>
    </source>
</evidence>